<evidence type="ECO:0000256" key="5">
    <source>
        <dbReference type="SAM" id="Coils"/>
    </source>
</evidence>
<sequence length="543" mass="61559">MNTLPAHFPILAALVAAALLIVIIIIGLLSRSRRQAELAVLHAERDNLNERQRQSDLQAAESARQIQTLQQHLQQAETELAAASALNCRLPELQQQLADSRSEYAELEQNVRRLHGEYAAAEQQIRHLTAQAEELGRLKTDYAELQQQLAEQQIRNERLNTLLEQERQAQEEKLALLDNARDLMSGQFRHLADEILEEKSRRFTEQNREHLGRLLNPLNERISGFAQLVQNTYEKEAKERLTLENELKRLQQLNNRLHDDANALTDALTGSRNKTQGNWGEMILESVLEHSGLQRGREYIIQASGTQTQEDGHTRRLQPDVLINLPDDKQIIIDSKVSLTAYVRYTRAENEQEARQALAAHVQSVRQHIKELAEKKYSDIDGLKTLDFVFMFIPVEPAYLAALQQEPGLFQECFDKRIMLAGPGTLLATLRTVANIWRTEQQNRNALAIADEGGRLYDKFVGFVDTLQKVGRNIDQAQTAYQQAFNQLKSGHGNLVNRAQKLHRLGLKTAKQLDRQLTEEAAEAEAETSALPAPESGETENRG</sequence>
<reference evidence="9" key="1">
    <citation type="submission" date="2014-05" db="EMBL/GenBank/DDBJ databases">
        <title>Complete Genome sequence of Neisseria elongata subsp. glycolytica.</title>
        <authorList>
            <person name="Veyrier F.J."/>
            <person name="Taha M.-K."/>
        </authorList>
    </citation>
    <scope>NUCLEOTIDE SEQUENCE [LARGE SCALE GENOMIC DNA]</scope>
    <source>
        <strain evidence="9">ATCC 29315</strain>
    </source>
</reference>
<comment type="function">
    <text evidence="1">Involved in DNA recombination.</text>
</comment>
<dbReference type="Proteomes" id="UP000031392">
    <property type="component" value="Chromosome"/>
</dbReference>
<dbReference type="Pfam" id="PF02646">
    <property type="entry name" value="RmuC"/>
    <property type="match status" value="1"/>
</dbReference>
<keyword evidence="7" id="KW-0812">Transmembrane</keyword>
<dbReference type="EMBL" id="CP007726">
    <property type="protein sequence ID" value="AJE17774.1"/>
    <property type="molecule type" value="Genomic_DNA"/>
</dbReference>
<dbReference type="RefSeq" id="WP_040666116.1">
    <property type="nucleotide sequence ID" value="NZ_CP007726.1"/>
</dbReference>
<evidence type="ECO:0000313" key="9">
    <source>
        <dbReference type="Proteomes" id="UP000031392"/>
    </source>
</evidence>
<dbReference type="AlphaFoldDB" id="A0A0B5CK87"/>
<reference evidence="8 9" key="2">
    <citation type="journal article" date="2015" name="PLoS Genet.">
        <title>Common Cell Shape Evolution of Two Nasopharyngeal Pathogens.</title>
        <authorList>
            <person name="Veyrier F.J."/>
            <person name="Biais N."/>
            <person name="Morales P."/>
            <person name="Belkacem N."/>
            <person name="Guilhen C."/>
            <person name="Ranjeva S."/>
            <person name="Sismeiro O."/>
            <person name="Pehau-Arnaudet G."/>
            <person name="Rocha E.P."/>
            <person name="Werts C."/>
            <person name="Taha M.K."/>
            <person name="Boneca I.G."/>
        </authorList>
    </citation>
    <scope>NUCLEOTIDE SEQUENCE [LARGE SCALE GENOMIC DNA]</scope>
    <source>
        <strain evidence="8 9">ATCC 29315</strain>
    </source>
</reference>
<keyword evidence="3 5" id="KW-0175">Coiled coil</keyword>
<feature type="transmembrane region" description="Helical" evidence="7">
    <location>
        <begin position="6"/>
        <end position="29"/>
    </location>
</feature>
<dbReference type="PANTHER" id="PTHR30563">
    <property type="entry name" value="DNA RECOMBINATION PROTEIN RMUC"/>
    <property type="match status" value="1"/>
</dbReference>
<dbReference type="GO" id="GO:0006310">
    <property type="term" value="P:DNA recombination"/>
    <property type="evidence" value="ECO:0007669"/>
    <property type="project" value="UniProtKB-KW"/>
</dbReference>
<feature type="coiled-coil region" evidence="5">
    <location>
        <begin position="59"/>
        <end position="180"/>
    </location>
</feature>
<keyword evidence="7" id="KW-1133">Transmembrane helix</keyword>
<keyword evidence="7" id="KW-0472">Membrane</keyword>
<evidence type="ECO:0000256" key="2">
    <source>
        <dbReference type="ARBA" id="ARBA00009840"/>
    </source>
</evidence>
<dbReference type="PATRIC" id="fig|546263.7.peg.425"/>
<protein>
    <submittedName>
        <fullName evidence="8">Recombinase RmuC</fullName>
    </submittedName>
</protein>
<dbReference type="KEGG" id="nel:NELON_02010"/>
<comment type="similarity">
    <text evidence="2">Belongs to the RmuC family.</text>
</comment>
<feature type="region of interest" description="Disordered" evidence="6">
    <location>
        <begin position="516"/>
        <end position="543"/>
    </location>
</feature>
<evidence type="ECO:0000313" key="8">
    <source>
        <dbReference type="EMBL" id="AJE17774.1"/>
    </source>
</evidence>
<dbReference type="HOGENOM" id="CLU_024057_0_1_4"/>
<evidence type="ECO:0000256" key="3">
    <source>
        <dbReference type="ARBA" id="ARBA00023054"/>
    </source>
</evidence>
<accession>A0A0B5CK87</accession>
<name>A0A0B5CK87_NEIEG</name>
<dbReference type="InterPro" id="IPR003798">
    <property type="entry name" value="DNA_recombination_RmuC"/>
</dbReference>
<evidence type="ECO:0000256" key="4">
    <source>
        <dbReference type="ARBA" id="ARBA00023172"/>
    </source>
</evidence>
<feature type="compositionally biased region" description="Low complexity" evidence="6">
    <location>
        <begin position="527"/>
        <end position="536"/>
    </location>
</feature>
<keyword evidence="9" id="KW-1185">Reference proteome</keyword>
<gene>
    <name evidence="8" type="ORF">NELON_02010</name>
</gene>
<feature type="coiled-coil region" evidence="5">
    <location>
        <begin position="226"/>
        <end position="267"/>
    </location>
</feature>
<evidence type="ECO:0000256" key="1">
    <source>
        <dbReference type="ARBA" id="ARBA00003416"/>
    </source>
</evidence>
<dbReference type="PANTHER" id="PTHR30563:SF0">
    <property type="entry name" value="DNA RECOMBINATION PROTEIN RMUC"/>
    <property type="match status" value="1"/>
</dbReference>
<organism evidence="8 9">
    <name type="scientific">Neisseria elongata subsp. glycolytica ATCC 29315</name>
    <dbReference type="NCBI Taxonomy" id="546263"/>
    <lineage>
        <taxon>Bacteria</taxon>
        <taxon>Pseudomonadati</taxon>
        <taxon>Pseudomonadota</taxon>
        <taxon>Betaproteobacteria</taxon>
        <taxon>Neisseriales</taxon>
        <taxon>Neisseriaceae</taxon>
        <taxon>Neisseria</taxon>
    </lineage>
</organism>
<evidence type="ECO:0000256" key="6">
    <source>
        <dbReference type="SAM" id="MobiDB-lite"/>
    </source>
</evidence>
<evidence type="ECO:0000256" key="7">
    <source>
        <dbReference type="SAM" id="Phobius"/>
    </source>
</evidence>
<proteinExistence type="inferred from homology"/>
<keyword evidence="4" id="KW-0233">DNA recombination</keyword>